<name>A0AAX3QVI8_PARDI</name>
<dbReference type="Gene3D" id="3.40.30.10">
    <property type="entry name" value="Glutaredoxin"/>
    <property type="match status" value="1"/>
</dbReference>
<dbReference type="Proteomes" id="UP001221009">
    <property type="component" value="Chromosome"/>
</dbReference>
<organism evidence="2 3">
    <name type="scientific">Parabacteroides distasonis</name>
    <dbReference type="NCBI Taxonomy" id="823"/>
    <lineage>
        <taxon>Bacteria</taxon>
        <taxon>Pseudomonadati</taxon>
        <taxon>Bacteroidota</taxon>
        <taxon>Bacteroidia</taxon>
        <taxon>Bacteroidales</taxon>
        <taxon>Tannerellaceae</taxon>
        <taxon>Parabacteroides</taxon>
    </lineage>
</organism>
<dbReference type="EMBL" id="CP120353">
    <property type="protein sequence ID" value="WET65673.1"/>
    <property type="molecule type" value="Genomic_DNA"/>
</dbReference>
<dbReference type="InterPro" id="IPR047698">
    <property type="entry name" value="ArsF-like"/>
</dbReference>
<gene>
    <name evidence="2" type="ORF">P2T59_06710</name>
</gene>
<sequence length="135" mass="15799">MMKRFLFLTIACLFSIWGMAQIAADTYVEVLYFHGKQRCVTCKAIEKYTKEVVNADLAELVKNGKLRFKEVDISTPEGEKLAEKYRVSWSSLYVNKWKNGKEERNDMTRFGFQNARNNTSAFKKELKQKINQLLK</sequence>
<accession>A0AAX3QVI8</accession>
<reference evidence="2" key="1">
    <citation type="submission" date="2023-03" db="EMBL/GenBank/DDBJ databases">
        <title>Parabacteroides distasonis, a bacteria resistant against UC.</title>
        <authorList>
            <person name="Dai W."/>
        </authorList>
    </citation>
    <scope>NUCLEOTIDE SEQUENCE</scope>
    <source>
        <strain evidence="2">F1-28</strain>
    </source>
</reference>
<dbReference type="NCBIfam" id="NF040494">
    <property type="entry name" value="nitrored_ArsF"/>
    <property type="match status" value="1"/>
</dbReference>
<dbReference type="AlphaFoldDB" id="A0AAX3QVI8"/>
<proteinExistence type="predicted"/>
<feature type="chain" id="PRO_5043623647" evidence="1">
    <location>
        <begin position="24"/>
        <end position="135"/>
    </location>
</feature>
<feature type="signal peptide" evidence="1">
    <location>
        <begin position="1"/>
        <end position="23"/>
    </location>
</feature>
<protein>
    <submittedName>
        <fullName evidence="2">Nitrophenyl compound nitroreductase subunit ArsF family protein</fullName>
    </submittedName>
</protein>
<keyword evidence="1" id="KW-0732">Signal</keyword>
<evidence type="ECO:0000313" key="2">
    <source>
        <dbReference type="EMBL" id="WET65673.1"/>
    </source>
</evidence>
<evidence type="ECO:0000256" key="1">
    <source>
        <dbReference type="SAM" id="SignalP"/>
    </source>
</evidence>
<evidence type="ECO:0000313" key="3">
    <source>
        <dbReference type="Proteomes" id="UP001221009"/>
    </source>
</evidence>